<accession>A0A5C6BI26</accession>
<dbReference type="Gene3D" id="3.50.50.60">
    <property type="entry name" value="FAD/NAD(P)-binding domain"/>
    <property type="match status" value="1"/>
</dbReference>
<proteinExistence type="predicted"/>
<dbReference type="InterPro" id="IPR002937">
    <property type="entry name" value="Amino_oxidase"/>
</dbReference>
<evidence type="ECO:0000313" key="2">
    <source>
        <dbReference type="EMBL" id="TWU10104.1"/>
    </source>
</evidence>
<dbReference type="Proteomes" id="UP000319908">
    <property type="component" value="Unassembled WGS sequence"/>
</dbReference>
<feature type="domain" description="Amine oxidase" evidence="1">
    <location>
        <begin position="86"/>
        <end position="554"/>
    </location>
</feature>
<sequence length="555" mass="61603">MGKHPLRYSRRELVEMAFGSAAAGLFASAIGCDRLSRMVSDPLPGKGELILQNHRVGHRIRDFTAPSQAAPAASEKHQCVIIGAGVSGLSAAWHAERMGIEDILVLELEAVPGGTSRCDNANGFEFPWGAHYLPVPKSDNQPLVEFLTQCDVLRVDENGVVEVSEQYLCREPEERVFAQQQWWGGLYPDAIATPADRNELQRFLDEMKRMSAAVGEDGKRMFALPTRQSSSAELAKKLDQISMAQWMSDRGFDSPPLRWLVDYACRDDYGLRADQTSAWAGVFYFAARLDEQSGESQSVMTWPTGNGFLVKKLVEPLGDRLRLNQAVARVTPSNRNLERSSLMLDVMNCETFAMTTMEAEHVIVAVPQFVATRMLDAAWMKSRDETRDIPTEVFSYGSWVVANIHLRDRPEEAGFPMSWDNVISPSGSLGYVNATHQLGMDHGPTVLTWYQALTDGQSNIIREKLLTRTWSEVAETVIMDLELAHPDIRPLITRLDAMIWGHAMPQPHVGAIFHPARAAALRSIGNVHFACTDLSGIALFEEAFDHGYRAAAACV</sequence>
<dbReference type="PROSITE" id="PS51257">
    <property type="entry name" value="PROKAR_LIPOPROTEIN"/>
    <property type="match status" value="1"/>
</dbReference>
<dbReference type="OrthoDB" id="231484at2"/>
<evidence type="ECO:0000313" key="3">
    <source>
        <dbReference type="Proteomes" id="UP000319908"/>
    </source>
</evidence>
<protein>
    <recommendedName>
        <fullName evidence="1">Amine oxidase domain-containing protein</fullName>
    </recommendedName>
</protein>
<reference evidence="2 3" key="1">
    <citation type="journal article" date="2020" name="Antonie Van Leeuwenhoek">
        <title>Rhodopirellula heiligendammensis sp. nov., Rhodopirellula pilleata sp. nov., and Rhodopirellula solitaria sp. nov. isolated from natural or artificial marine surfaces in Northern Germany and California, USA, and emended description of the genus Rhodopirellula.</title>
        <authorList>
            <person name="Kallscheuer N."/>
            <person name="Wiegand S."/>
            <person name="Jogler M."/>
            <person name="Boedeker C."/>
            <person name="Peeters S.H."/>
            <person name="Rast P."/>
            <person name="Heuer A."/>
            <person name="Jetten M.S.M."/>
            <person name="Rohde M."/>
            <person name="Jogler C."/>
        </authorList>
    </citation>
    <scope>NUCLEOTIDE SEQUENCE [LARGE SCALE GENOMIC DNA]</scope>
    <source>
        <strain evidence="2 3">Poly21</strain>
    </source>
</reference>
<dbReference type="InterPro" id="IPR050464">
    <property type="entry name" value="Zeta_carotene_desat/Oxidored"/>
</dbReference>
<dbReference type="AlphaFoldDB" id="A0A5C6BI26"/>
<organism evidence="2 3">
    <name type="scientific">Allorhodopirellula heiligendammensis</name>
    <dbReference type="NCBI Taxonomy" id="2714739"/>
    <lineage>
        <taxon>Bacteria</taxon>
        <taxon>Pseudomonadati</taxon>
        <taxon>Planctomycetota</taxon>
        <taxon>Planctomycetia</taxon>
        <taxon>Pirellulales</taxon>
        <taxon>Pirellulaceae</taxon>
        <taxon>Allorhodopirellula</taxon>
    </lineage>
</organism>
<dbReference type="RefSeq" id="WP_146409555.1">
    <property type="nucleotide sequence ID" value="NZ_SJPU01000004.1"/>
</dbReference>
<dbReference type="GO" id="GO:0016491">
    <property type="term" value="F:oxidoreductase activity"/>
    <property type="evidence" value="ECO:0007669"/>
    <property type="project" value="InterPro"/>
</dbReference>
<dbReference type="Pfam" id="PF01593">
    <property type="entry name" value="Amino_oxidase"/>
    <property type="match status" value="1"/>
</dbReference>
<dbReference type="InterPro" id="IPR036188">
    <property type="entry name" value="FAD/NAD-bd_sf"/>
</dbReference>
<comment type="caution">
    <text evidence="2">The sequence shown here is derived from an EMBL/GenBank/DDBJ whole genome shotgun (WGS) entry which is preliminary data.</text>
</comment>
<dbReference type="PANTHER" id="PTHR42923">
    <property type="entry name" value="PROTOPORPHYRINOGEN OXIDASE"/>
    <property type="match status" value="1"/>
</dbReference>
<dbReference type="EMBL" id="SJPU01000004">
    <property type="protein sequence ID" value="TWU10104.1"/>
    <property type="molecule type" value="Genomic_DNA"/>
</dbReference>
<evidence type="ECO:0000259" key="1">
    <source>
        <dbReference type="Pfam" id="PF01593"/>
    </source>
</evidence>
<gene>
    <name evidence="2" type="ORF">Poly21_50730</name>
</gene>
<dbReference type="SUPFAM" id="SSF51905">
    <property type="entry name" value="FAD/NAD(P)-binding domain"/>
    <property type="match status" value="1"/>
</dbReference>
<dbReference type="PANTHER" id="PTHR42923:SF39">
    <property type="entry name" value="AMINO OXIDASE"/>
    <property type="match status" value="1"/>
</dbReference>
<name>A0A5C6BI26_9BACT</name>
<keyword evidence="3" id="KW-1185">Reference proteome</keyword>